<name>A0ABX1ZR17_9BACL</name>
<gene>
    <name evidence="5" type="ORF">GC097_21085</name>
</gene>
<dbReference type="PANTHER" id="PTHR30535:SF36">
    <property type="entry name" value="HIGH-AFFINITY HEME UPTAKE SYSTEM PROTEIN ISDE"/>
    <property type="match status" value="1"/>
</dbReference>
<feature type="signal peptide" evidence="3">
    <location>
        <begin position="1"/>
        <end position="27"/>
    </location>
</feature>
<protein>
    <submittedName>
        <fullName evidence="5">ABC transporter substrate-binding protein</fullName>
    </submittedName>
</protein>
<dbReference type="InterPro" id="IPR002491">
    <property type="entry name" value="ABC_transptr_periplasmic_BD"/>
</dbReference>
<keyword evidence="6" id="KW-1185">Reference proteome</keyword>
<evidence type="ECO:0000256" key="1">
    <source>
        <dbReference type="ARBA" id="ARBA00008814"/>
    </source>
</evidence>
<evidence type="ECO:0000256" key="2">
    <source>
        <dbReference type="ARBA" id="ARBA00022729"/>
    </source>
</evidence>
<dbReference type="EMBL" id="WHNZ01000045">
    <property type="protein sequence ID" value="NOV02500.1"/>
    <property type="molecule type" value="Genomic_DNA"/>
</dbReference>
<dbReference type="InterPro" id="IPR054828">
    <property type="entry name" value="Vit_B12_bind_prot"/>
</dbReference>
<dbReference type="Gene3D" id="3.40.50.1980">
    <property type="entry name" value="Nitrogenase molybdenum iron protein domain"/>
    <property type="match status" value="2"/>
</dbReference>
<keyword evidence="2 3" id="KW-0732">Signal</keyword>
<dbReference type="RefSeq" id="WP_171685332.1">
    <property type="nucleotide sequence ID" value="NZ_WHNZ01000045.1"/>
</dbReference>
<dbReference type="SUPFAM" id="SSF53807">
    <property type="entry name" value="Helical backbone' metal receptor"/>
    <property type="match status" value="1"/>
</dbReference>
<evidence type="ECO:0000313" key="5">
    <source>
        <dbReference type="EMBL" id="NOV02500.1"/>
    </source>
</evidence>
<dbReference type="Proteomes" id="UP000618579">
    <property type="component" value="Unassembled WGS sequence"/>
</dbReference>
<dbReference type="NCBIfam" id="NF038402">
    <property type="entry name" value="TroA_like"/>
    <property type="match status" value="1"/>
</dbReference>
<evidence type="ECO:0000256" key="3">
    <source>
        <dbReference type="SAM" id="SignalP"/>
    </source>
</evidence>
<dbReference type="PANTHER" id="PTHR30535">
    <property type="entry name" value="VITAMIN B12-BINDING PROTEIN"/>
    <property type="match status" value="1"/>
</dbReference>
<organism evidence="5 6">
    <name type="scientific">Paenibacillus planticolens</name>
    <dbReference type="NCBI Taxonomy" id="2654976"/>
    <lineage>
        <taxon>Bacteria</taxon>
        <taxon>Bacillati</taxon>
        <taxon>Bacillota</taxon>
        <taxon>Bacilli</taxon>
        <taxon>Bacillales</taxon>
        <taxon>Paenibacillaceae</taxon>
        <taxon>Paenibacillus</taxon>
    </lineage>
</organism>
<sequence length="331" mass="34706">MKSASMKVSLIVIMAALTAACSQSQSASVASPQASAAPAAAATAAATKAPVAESTVDEKKVSEILAQFNNQTPAKVATISVSITEILNELGVEPVGVPTSSSKLPDAFAKVARIGTSHQPNLEQIAKLSPDVILGPASIKDNLEKQFKPANLPSAYIPVDSLDELKLSTTVLGKLFKQESKATAFLDKVAKEESAALESAKGKTAPKVLFLFGSAESLMLMNENTFAGSLAKKLGASNVVSDVMKLKEPYAPVNMESIVAANPDAILIVAHGDPAAAAKKFEEDVKKNGSWEKLNAFKNGKMKTLDYNLFGIASIVNAPAAYKELSQVLYQ</sequence>
<evidence type="ECO:0000259" key="4">
    <source>
        <dbReference type="PROSITE" id="PS50983"/>
    </source>
</evidence>
<dbReference type="Pfam" id="PF01497">
    <property type="entry name" value="Peripla_BP_2"/>
    <property type="match status" value="1"/>
</dbReference>
<proteinExistence type="inferred from homology"/>
<evidence type="ECO:0000313" key="6">
    <source>
        <dbReference type="Proteomes" id="UP000618579"/>
    </source>
</evidence>
<dbReference type="InterPro" id="IPR050902">
    <property type="entry name" value="ABC_Transporter_SBP"/>
</dbReference>
<reference evidence="5 6" key="1">
    <citation type="submission" date="2019-10" db="EMBL/GenBank/DDBJ databases">
        <title>Description of Paenibacillus pedi sp. nov.</title>
        <authorList>
            <person name="Carlier A."/>
            <person name="Qi S."/>
        </authorList>
    </citation>
    <scope>NUCLEOTIDE SEQUENCE [LARGE SCALE GENOMIC DNA]</scope>
    <source>
        <strain evidence="5 6">LMG 31457</strain>
    </source>
</reference>
<dbReference type="PROSITE" id="PS51257">
    <property type="entry name" value="PROKAR_LIPOPROTEIN"/>
    <property type="match status" value="1"/>
</dbReference>
<accession>A0ABX1ZR17</accession>
<feature type="domain" description="Fe/B12 periplasmic-binding" evidence="4">
    <location>
        <begin position="75"/>
        <end position="331"/>
    </location>
</feature>
<dbReference type="PROSITE" id="PS50983">
    <property type="entry name" value="FE_B12_PBP"/>
    <property type="match status" value="1"/>
</dbReference>
<comment type="caution">
    <text evidence="5">The sequence shown here is derived from an EMBL/GenBank/DDBJ whole genome shotgun (WGS) entry which is preliminary data.</text>
</comment>
<comment type="similarity">
    <text evidence="1">Belongs to the bacterial solute-binding protein 8 family.</text>
</comment>
<feature type="chain" id="PRO_5046482792" evidence="3">
    <location>
        <begin position="28"/>
        <end position="331"/>
    </location>
</feature>